<keyword evidence="1" id="KW-0472">Membrane</keyword>
<proteinExistence type="predicted"/>
<organism evidence="2 3">
    <name type="scientific">Oxyplasma meridianum</name>
    <dbReference type="NCBI Taxonomy" id="3073602"/>
    <lineage>
        <taxon>Archaea</taxon>
        <taxon>Methanobacteriati</taxon>
        <taxon>Thermoplasmatota</taxon>
        <taxon>Thermoplasmata</taxon>
        <taxon>Thermoplasmatales</taxon>
        <taxon>Thermoplasmataceae</taxon>
        <taxon>Oxyplasma</taxon>
    </lineage>
</organism>
<dbReference type="RefSeq" id="WP_393971530.1">
    <property type="nucleotide sequence ID" value="NZ_CP133772.1"/>
</dbReference>
<feature type="transmembrane region" description="Helical" evidence="1">
    <location>
        <begin position="100"/>
        <end position="118"/>
    </location>
</feature>
<protein>
    <submittedName>
        <fullName evidence="2">Uncharacterized protein</fullName>
    </submittedName>
</protein>
<name>A0AAX4NF41_9ARCH</name>
<dbReference type="KEGG" id="omr:OXIME_000089"/>
<dbReference type="Proteomes" id="UP001451606">
    <property type="component" value="Chromosome"/>
</dbReference>
<evidence type="ECO:0000256" key="1">
    <source>
        <dbReference type="SAM" id="Phobius"/>
    </source>
</evidence>
<dbReference type="GeneID" id="95966813"/>
<sequence length="120" mass="12992">MAPENVEKLTLSVTGAYGNLETSVEQIPMFTIHTTGNYNLFPSATVMLNGVPIANAVISQVAVNVNYSFPEGDPTLSPAYYAPGVTINHFLTDYRGNGEFLNFSSFLIIIFSSLFTISST</sequence>
<dbReference type="EMBL" id="CP133772">
    <property type="protein sequence ID" value="WYX99557.1"/>
    <property type="molecule type" value="Genomic_DNA"/>
</dbReference>
<keyword evidence="3" id="KW-1185">Reference proteome</keyword>
<reference evidence="2 3" key="1">
    <citation type="submission" date="2023-09" db="EMBL/GenBank/DDBJ databases">
        <authorList>
            <person name="Golyshina O.V."/>
            <person name="Lunev E.A."/>
            <person name="Bargiela R."/>
            <person name="Gaines M.C."/>
            <person name="Daum B."/>
            <person name="Bale N.J."/>
            <person name="Koenen M."/>
            <person name="Sinninghe Damst J.S."/>
            <person name="Yakimov M."/>
            <person name="Golyshin P.N."/>
        </authorList>
    </citation>
    <scope>NUCLEOTIDE SEQUENCE [LARGE SCALE GENOMIC DNA]</scope>
    <source>
        <strain evidence="2 3">M1</strain>
    </source>
</reference>
<accession>A0AAX4NF41</accession>
<keyword evidence="1" id="KW-1133">Transmembrane helix</keyword>
<evidence type="ECO:0000313" key="2">
    <source>
        <dbReference type="EMBL" id="WYX99557.1"/>
    </source>
</evidence>
<gene>
    <name evidence="2" type="ORF">OXIME_000089</name>
</gene>
<evidence type="ECO:0000313" key="3">
    <source>
        <dbReference type="Proteomes" id="UP001451606"/>
    </source>
</evidence>
<keyword evidence="1" id="KW-0812">Transmembrane</keyword>
<dbReference type="AlphaFoldDB" id="A0AAX4NF41"/>